<proteinExistence type="inferred from homology"/>
<evidence type="ECO:0000256" key="6">
    <source>
        <dbReference type="SAM" id="Phobius"/>
    </source>
</evidence>
<dbReference type="Gene3D" id="1.10.630.10">
    <property type="entry name" value="Cytochrome P450"/>
    <property type="match status" value="1"/>
</dbReference>
<evidence type="ECO:0000313" key="7">
    <source>
        <dbReference type="EMBL" id="KAK4504168.1"/>
    </source>
</evidence>
<dbReference type="InterPro" id="IPR001128">
    <property type="entry name" value="Cyt_P450"/>
</dbReference>
<keyword evidence="4" id="KW-0479">Metal-binding</keyword>
<sequence>MQQVLDFSRTNTFILLLAATPVLYLTYTIIYNLYISPLSKFPGPKLWACSEVFYQRAIVKGVANREFHKFFEKYGPVVRITPKELIFGSAAAHRDIYSTTHVQRQLGGRKEVLSKDERLYNSFGMPEDHMVSTLDHRVHARQRRMIGTAFSDRSVRELEPMLLENIDKLINGLRKQAIEQGKDVDIKQWMNYTTFDITGYVVFGESFRCLDNAALHPWVAFMTDSIKAQVFMGLFLRVPGMKYLMPYLTPKKVAAALSEHQALTYNRLEQRLEQGQATEKADLIGLLLKNGITQKAGGFSSGSDHISKGELHANSTM</sequence>
<keyword evidence="6" id="KW-0472">Membrane</keyword>
<feature type="transmembrane region" description="Helical" evidence="6">
    <location>
        <begin position="12"/>
        <end position="34"/>
    </location>
</feature>
<evidence type="ECO:0000256" key="5">
    <source>
        <dbReference type="ARBA" id="ARBA00023004"/>
    </source>
</evidence>
<dbReference type="SUPFAM" id="SSF48264">
    <property type="entry name" value="Cytochrome P450"/>
    <property type="match status" value="1"/>
</dbReference>
<comment type="cofactor">
    <cofactor evidence="1">
        <name>heme</name>
        <dbReference type="ChEBI" id="CHEBI:30413"/>
    </cofactor>
</comment>
<dbReference type="PANTHER" id="PTHR24305">
    <property type="entry name" value="CYTOCHROME P450"/>
    <property type="match status" value="1"/>
</dbReference>
<comment type="similarity">
    <text evidence="2">Belongs to the cytochrome P450 family.</text>
</comment>
<evidence type="ECO:0008006" key="9">
    <source>
        <dbReference type="Google" id="ProtNLM"/>
    </source>
</evidence>
<dbReference type="InterPro" id="IPR050121">
    <property type="entry name" value="Cytochrome_P450_monoxygenase"/>
</dbReference>
<dbReference type="EMBL" id="JAXOVC010000003">
    <property type="protein sequence ID" value="KAK4504168.1"/>
    <property type="molecule type" value="Genomic_DNA"/>
</dbReference>
<evidence type="ECO:0000313" key="8">
    <source>
        <dbReference type="Proteomes" id="UP001305779"/>
    </source>
</evidence>
<evidence type="ECO:0000256" key="1">
    <source>
        <dbReference type="ARBA" id="ARBA00001971"/>
    </source>
</evidence>
<protein>
    <recommendedName>
        <fullName evidence="9">Cytochrome P450</fullName>
    </recommendedName>
</protein>
<dbReference type="PANTHER" id="PTHR24305:SF210">
    <property type="entry name" value="CYTOCHROME P450 MONOOXYGENASE ASQL-RELATED"/>
    <property type="match status" value="1"/>
</dbReference>
<comment type="caution">
    <text evidence="7">The sequence shown here is derived from an EMBL/GenBank/DDBJ whole genome shotgun (WGS) entry which is preliminary data.</text>
</comment>
<accession>A0ABR0ESK2</accession>
<organism evidence="7 8">
    <name type="scientific">Zasmidium cellare</name>
    <name type="common">Wine cellar mold</name>
    <name type="synonym">Racodium cellare</name>
    <dbReference type="NCBI Taxonomy" id="395010"/>
    <lineage>
        <taxon>Eukaryota</taxon>
        <taxon>Fungi</taxon>
        <taxon>Dikarya</taxon>
        <taxon>Ascomycota</taxon>
        <taxon>Pezizomycotina</taxon>
        <taxon>Dothideomycetes</taxon>
        <taxon>Dothideomycetidae</taxon>
        <taxon>Mycosphaerellales</taxon>
        <taxon>Mycosphaerellaceae</taxon>
        <taxon>Zasmidium</taxon>
    </lineage>
</organism>
<dbReference type="InterPro" id="IPR036396">
    <property type="entry name" value="Cyt_P450_sf"/>
</dbReference>
<evidence type="ECO:0000256" key="4">
    <source>
        <dbReference type="ARBA" id="ARBA00022723"/>
    </source>
</evidence>
<keyword evidence="6" id="KW-1133">Transmembrane helix</keyword>
<keyword evidence="5" id="KW-0408">Iron</keyword>
<gene>
    <name evidence="7" type="ORF">PRZ48_005084</name>
</gene>
<reference evidence="7 8" key="1">
    <citation type="journal article" date="2023" name="G3 (Bethesda)">
        <title>A chromosome-level genome assembly of Zasmidium syzygii isolated from banana leaves.</title>
        <authorList>
            <person name="van Westerhoven A.C."/>
            <person name="Mehrabi R."/>
            <person name="Talebi R."/>
            <person name="Steentjes M.B.F."/>
            <person name="Corcolon B."/>
            <person name="Chong P.A."/>
            <person name="Kema G.H.J."/>
            <person name="Seidl M.F."/>
        </authorList>
    </citation>
    <scope>NUCLEOTIDE SEQUENCE [LARGE SCALE GENOMIC DNA]</scope>
    <source>
        <strain evidence="7 8">P124</strain>
    </source>
</reference>
<evidence type="ECO:0000256" key="3">
    <source>
        <dbReference type="ARBA" id="ARBA00022617"/>
    </source>
</evidence>
<keyword evidence="8" id="KW-1185">Reference proteome</keyword>
<keyword evidence="6" id="KW-0812">Transmembrane</keyword>
<keyword evidence="3" id="KW-0349">Heme</keyword>
<evidence type="ECO:0000256" key="2">
    <source>
        <dbReference type="ARBA" id="ARBA00010617"/>
    </source>
</evidence>
<dbReference type="Pfam" id="PF00067">
    <property type="entry name" value="p450"/>
    <property type="match status" value="1"/>
</dbReference>
<name>A0ABR0ESK2_ZASCE</name>
<dbReference type="Proteomes" id="UP001305779">
    <property type="component" value="Unassembled WGS sequence"/>
</dbReference>